<protein>
    <submittedName>
        <fullName evidence="4">DUF3575 domain-containing protein</fullName>
    </submittedName>
    <submittedName>
        <fullName evidence="2">Protein of uncharacterized function (DUF3575)</fullName>
    </submittedName>
</protein>
<proteinExistence type="predicted"/>
<dbReference type="EMBL" id="CZBL01000006">
    <property type="protein sequence ID" value="CUQ05863.1"/>
    <property type="molecule type" value="Genomic_DNA"/>
</dbReference>
<evidence type="ECO:0000313" key="23">
    <source>
        <dbReference type="Proteomes" id="UP000491168"/>
    </source>
</evidence>
<evidence type="ECO:0000313" key="3">
    <source>
        <dbReference type="EMBL" id="CUQ05937.1"/>
    </source>
</evidence>
<dbReference type="EMBL" id="VVYP01000014">
    <property type="protein sequence ID" value="KAA5462919.1"/>
    <property type="molecule type" value="Genomic_DNA"/>
</dbReference>
<reference evidence="13" key="4">
    <citation type="submission" date="2022-08" db="EMBL/GenBank/DDBJ databases">
        <title>Genome Sequencing of Bacteroides fragilis Group Isolates with Nanopore Technology.</title>
        <authorList>
            <person name="Tisza M.J."/>
            <person name="Smith D."/>
            <person name="Dekker J.P."/>
        </authorList>
    </citation>
    <scope>NUCLEOTIDE SEQUENCE</scope>
    <source>
        <strain evidence="13">BFG-474</strain>
    </source>
</reference>
<keyword evidence="1" id="KW-0732">Signal</keyword>
<evidence type="ECO:0000313" key="2">
    <source>
        <dbReference type="EMBL" id="CUQ05863.1"/>
    </source>
</evidence>
<dbReference type="EMBL" id="QSCS01000003">
    <property type="protein sequence ID" value="RGY29313.1"/>
    <property type="molecule type" value="Genomic_DNA"/>
</dbReference>
<dbReference type="EMBL" id="VVYF01000008">
    <property type="protein sequence ID" value="KAA5492220.1"/>
    <property type="molecule type" value="Genomic_DNA"/>
</dbReference>
<evidence type="ECO:0000313" key="21">
    <source>
        <dbReference type="Proteomes" id="UP000427825"/>
    </source>
</evidence>
<evidence type="ECO:0000313" key="9">
    <source>
        <dbReference type="EMBL" id="RGR67982.1"/>
    </source>
</evidence>
<dbReference type="Proteomes" id="UP001170023">
    <property type="component" value="Unassembled WGS sequence"/>
</dbReference>
<dbReference type="Proteomes" id="UP000283512">
    <property type="component" value="Unassembled WGS sequence"/>
</dbReference>
<dbReference type="Proteomes" id="UP000284689">
    <property type="component" value="Unassembled WGS sequence"/>
</dbReference>
<dbReference type="Proteomes" id="UP000095725">
    <property type="component" value="Unassembled WGS sequence"/>
</dbReference>
<reference evidence="16 17" key="2">
    <citation type="submission" date="2018-08" db="EMBL/GenBank/DDBJ databases">
        <title>A genome reference for cultivated species of the human gut microbiota.</title>
        <authorList>
            <person name="Zou Y."/>
            <person name="Xue W."/>
            <person name="Luo G."/>
        </authorList>
    </citation>
    <scope>NUCLEOTIDE SEQUENCE [LARGE SCALE GENOMIC DNA]</scope>
    <source>
        <strain evidence="9 17">AF24-29LB</strain>
        <strain evidence="12 16">AM16-49B</strain>
        <strain evidence="11 19">AM31-16AC</strain>
        <strain evidence="10 18">OF02-6LB</strain>
    </source>
</reference>
<dbReference type="Gene3D" id="2.40.128.130">
    <property type="entry name" value="Autotransporter beta-domain"/>
    <property type="match status" value="1"/>
</dbReference>
<dbReference type="EMBL" id="JAUONL010000007">
    <property type="protein sequence ID" value="MDO6358098.1"/>
    <property type="molecule type" value="Genomic_DNA"/>
</dbReference>
<evidence type="ECO:0000313" key="11">
    <source>
        <dbReference type="EMBL" id="RHD45689.1"/>
    </source>
</evidence>
<evidence type="ECO:0000313" key="13">
    <source>
        <dbReference type="EMBL" id="UVQ96716.1"/>
    </source>
</evidence>
<dbReference type="Proteomes" id="UP001060260">
    <property type="component" value="Chromosome"/>
</dbReference>
<dbReference type="EMBL" id="QSJD01000029">
    <property type="protein sequence ID" value="RHD45689.1"/>
    <property type="molecule type" value="Genomic_DNA"/>
</dbReference>
<dbReference type="InterPro" id="IPR036709">
    <property type="entry name" value="Autotransporte_beta_dom_sf"/>
</dbReference>
<dbReference type="Pfam" id="PF12099">
    <property type="entry name" value="DUF3575"/>
    <property type="match status" value="1"/>
</dbReference>
<evidence type="ECO:0000313" key="15">
    <source>
        <dbReference type="Proteomes" id="UP000095725"/>
    </source>
</evidence>
<evidence type="ECO:0000256" key="1">
    <source>
        <dbReference type="SAM" id="SignalP"/>
    </source>
</evidence>
<evidence type="ECO:0000313" key="20">
    <source>
        <dbReference type="Proteomes" id="UP000368418"/>
    </source>
</evidence>
<gene>
    <name evidence="12" type="ORF">DW190_07235</name>
    <name evidence="11" type="ORF">DW794_15935</name>
    <name evidence="9" type="ORF">DWY26_17485</name>
    <name evidence="10" type="ORF">DXA49_02320</name>
    <name evidence="3" type="ORF">ERS852494_03827</name>
    <name evidence="2" type="ORF">ERS852558_01692</name>
    <name evidence="7" type="ORF">F2Y31_06785</name>
    <name evidence="6" type="ORF">F2Y35_09870</name>
    <name evidence="4" type="ORF">F2Y36_12295</name>
    <name evidence="5" type="ORF">F2Y39_15850</name>
    <name evidence="13" type="ORF">NXW23_21005</name>
    <name evidence="8" type="ORF">Q4469_10420</name>
</gene>
<evidence type="ECO:0000313" key="6">
    <source>
        <dbReference type="EMBL" id="KAA5492220.1"/>
    </source>
</evidence>
<organism evidence="2 15">
    <name type="scientific">Bacteroides caccae</name>
    <dbReference type="NCBI Taxonomy" id="47678"/>
    <lineage>
        <taxon>Bacteria</taxon>
        <taxon>Pseudomonadati</taxon>
        <taxon>Bacteroidota</taxon>
        <taxon>Bacteroidia</taxon>
        <taxon>Bacteroidales</taxon>
        <taxon>Bacteroidaceae</taxon>
        <taxon>Bacteroides</taxon>
    </lineage>
</organism>
<evidence type="ECO:0000313" key="7">
    <source>
        <dbReference type="EMBL" id="KAA5500933.1"/>
    </source>
</evidence>
<dbReference type="EMBL" id="VVYD01000004">
    <property type="protein sequence ID" value="KAA5500933.1"/>
    <property type="molecule type" value="Genomic_DNA"/>
</dbReference>
<evidence type="ECO:0000313" key="5">
    <source>
        <dbReference type="EMBL" id="KAA5474073.1"/>
    </source>
</evidence>
<reference evidence="20 21" key="3">
    <citation type="journal article" date="2019" name="Nat. Med.">
        <title>A library of human gut bacterial isolates paired with longitudinal multiomics data enables mechanistic microbiome research.</title>
        <authorList>
            <person name="Poyet M."/>
            <person name="Groussin M."/>
            <person name="Gibbons S.M."/>
            <person name="Avila-Pacheco J."/>
            <person name="Jiang X."/>
            <person name="Kearney S.M."/>
            <person name="Perrotta A.R."/>
            <person name="Berdy B."/>
            <person name="Zhao S."/>
            <person name="Lieberman T.D."/>
            <person name="Swanson P.K."/>
            <person name="Smith M."/>
            <person name="Roesemann S."/>
            <person name="Alexander J.E."/>
            <person name="Rich S.A."/>
            <person name="Livny J."/>
            <person name="Vlamakis H."/>
            <person name="Clish C."/>
            <person name="Bullock K."/>
            <person name="Deik A."/>
            <person name="Scott J."/>
            <person name="Pierce K.A."/>
            <person name="Xavier R.J."/>
            <person name="Alm E.J."/>
        </authorList>
    </citation>
    <scope>NUCLEOTIDE SEQUENCE [LARGE SCALE GENOMIC DNA]</scope>
    <source>
        <strain evidence="7 20">BIOML-A19</strain>
        <strain evidence="6 23">BIOML-A21</strain>
        <strain evidence="5 21">BIOML-A25</strain>
        <strain evidence="4 22">BIOML-A31</strain>
    </source>
</reference>
<dbReference type="Proteomes" id="UP000284431">
    <property type="component" value="Unassembled WGS sequence"/>
</dbReference>
<dbReference type="RefSeq" id="WP_005682777.1">
    <property type="nucleotide sequence ID" value="NZ_CABMOQ010000024.1"/>
</dbReference>
<dbReference type="EMBL" id="CZAI01000011">
    <property type="protein sequence ID" value="CUQ05937.1"/>
    <property type="molecule type" value="Genomic_DNA"/>
</dbReference>
<evidence type="ECO:0000313" key="19">
    <source>
        <dbReference type="Proteomes" id="UP000284689"/>
    </source>
</evidence>
<dbReference type="STRING" id="47678.ERS852494_03827"/>
<evidence type="ECO:0000313" key="17">
    <source>
        <dbReference type="Proteomes" id="UP000284205"/>
    </source>
</evidence>
<feature type="signal peptide" evidence="1">
    <location>
        <begin position="1"/>
        <end position="18"/>
    </location>
</feature>
<feature type="chain" id="PRO_5015052350" evidence="1">
    <location>
        <begin position="19"/>
        <end position="198"/>
    </location>
</feature>
<evidence type="ECO:0000313" key="14">
    <source>
        <dbReference type="Proteomes" id="UP000095657"/>
    </source>
</evidence>
<dbReference type="Proteomes" id="UP000095657">
    <property type="component" value="Unassembled WGS sequence"/>
</dbReference>
<sequence length="198" mass="22752">MKRTIFLFFLFFCTHSFAQKVAIKNNLAYDALKTPNLSLEFSMGRKWTLDTQVGMNFFFYTQDATSSRYKTKKASHWLVQPELRYWTCDVFNGWFFGLHAHGGQMNIGGIDVPFVLQKGDGKMKEHRYEGYFWGGGLSAGYQWVVSNRFNIEASLGIGYVHTRYDKYKCTTCGKKEGKGDADYIGPTRAAISIIYMLK</sequence>
<evidence type="ECO:0000313" key="16">
    <source>
        <dbReference type="Proteomes" id="UP000283512"/>
    </source>
</evidence>
<name>A0A174T7D8_9BACE</name>
<dbReference type="KEGG" id="bcac:CGC64_17915"/>
<dbReference type="Proteomes" id="UP000284205">
    <property type="component" value="Unassembled WGS sequence"/>
</dbReference>
<dbReference type="AlphaFoldDB" id="A0A174T7D8"/>
<evidence type="ECO:0000313" key="12">
    <source>
        <dbReference type="EMBL" id="RHH92170.1"/>
    </source>
</evidence>
<evidence type="ECO:0000313" key="22">
    <source>
        <dbReference type="Proteomes" id="UP000475905"/>
    </source>
</evidence>
<dbReference type="Proteomes" id="UP000475905">
    <property type="component" value="Unassembled WGS sequence"/>
</dbReference>
<dbReference type="EMBL" id="CP103166">
    <property type="protein sequence ID" value="UVQ96716.1"/>
    <property type="molecule type" value="Genomic_DNA"/>
</dbReference>
<evidence type="ECO:0000313" key="18">
    <source>
        <dbReference type="Proteomes" id="UP000284431"/>
    </source>
</evidence>
<dbReference type="GeneID" id="75115573"/>
<dbReference type="Proteomes" id="UP000427825">
    <property type="component" value="Unassembled WGS sequence"/>
</dbReference>
<dbReference type="Proteomes" id="UP000368418">
    <property type="component" value="Unassembled WGS sequence"/>
</dbReference>
<reference evidence="8" key="5">
    <citation type="submission" date="2023-07" db="EMBL/GenBank/DDBJ databases">
        <title>Whole Genome Sequencing of Colonoscopy isolates.</title>
        <authorList>
            <person name="Surve S.V."/>
            <person name="Valls R.A."/>
            <person name="Barrak K.E."/>
            <person name="Gardner T.B."/>
            <person name="O'Toole G.A."/>
        </authorList>
    </citation>
    <scope>NUCLEOTIDE SEQUENCE</scope>
    <source>
        <strain evidence="8">GP0119</strain>
    </source>
</reference>
<dbReference type="SUPFAM" id="SSF103515">
    <property type="entry name" value="Autotransporter"/>
    <property type="match status" value="1"/>
</dbReference>
<evidence type="ECO:0000313" key="4">
    <source>
        <dbReference type="EMBL" id="KAA5462919.1"/>
    </source>
</evidence>
<evidence type="ECO:0000313" key="10">
    <source>
        <dbReference type="EMBL" id="RGY29313.1"/>
    </source>
</evidence>
<dbReference type="InterPro" id="IPR021958">
    <property type="entry name" value="DUF3575"/>
</dbReference>
<dbReference type="EMBL" id="QRKD01000004">
    <property type="protein sequence ID" value="RHH92170.1"/>
    <property type="molecule type" value="Genomic_DNA"/>
</dbReference>
<accession>A0A174T7D8</accession>
<dbReference type="Proteomes" id="UP000491168">
    <property type="component" value="Unassembled WGS sequence"/>
</dbReference>
<dbReference type="EMBL" id="QRUO01000019">
    <property type="protein sequence ID" value="RGR67982.1"/>
    <property type="molecule type" value="Genomic_DNA"/>
</dbReference>
<reference evidence="14 15" key="1">
    <citation type="submission" date="2015-09" db="EMBL/GenBank/DDBJ databases">
        <authorList>
            <consortium name="Pathogen Informatics"/>
        </authorList>
    </citation>
    <scope>NUCLEOTIDE SEQUENCE [LARGE SCALE GENOMIC DNA]</scope>
    <source>
        <strain evidence="3 14">2789STDY5834880</strain>
        <strain evidence="2 15">2789STDY5834946</strain>
    </source>
</reference>
<dbReference type="EMBL" id="VVYJ01000010">
    <property type="protein sequence ID" value="KAA5474073.1"/>
    <property type="molecule type" value="Genomic_DNA"/>
</dbReference>
<evidence type="ECO:0000313" key="8">
    <source>
        <dbReference type="EMBL" id="MDO6358098.1"/>
    </source>
</evidence>